<dbReference type="InterPro" id="IPR058792">
    <property type="entry name" value="Beta-barrel_RND_2"/>
</dbReference>
<reference evidence="4" key="1">
    <citation type="journal article" date="2019" name="Int. J. Syst. Evol. Microbiol.">
        <title>The Global Catalogue of Microorganisms (GCM) 10K type strain sequencing project: providing services to taxonomists for standard genome sequencing and annotation.</title>
        <authorList>
            <consortium name="The Broad Institute Genomics Platform"/>
            <consortium name="The Broad Institute Genome Sequencing Center for Infectious Disease"/>
            <person name="Wu L."/>
            <person name="Ma J."/>
        </authorList>
    </citation>
    <scope>NUCLEOTIDE SEQUENCE [LARGE SCALE GENOMIC DNA]</scope>
    <source>
        <strain evidence="4">JCM 31920</strain>
    </source>
</reference>
<dbReference type="RefSeq" id="WP_345030421.1">
    <property type="nucleotide sequence ID" value="NZ_BAABEY010000026.1"/>
</dbReference>
<keyword evidence="4" id="KW-1185">Reference proteome</keyword>
<dbReference type="PROSITE" id="PS51257">
    <property type="entry name" value="PROKAR_LIPOPROTEIN"/>
    <property type="match status" value="1"/>
</dbReference>
<accession>A0ABP8M110</accession>
<dbReference type="EMBL" id="BAABEY010000026">
    <property type="protein sequence ID" value="GAA4442324.1"/>
    <property type="molecule type" value="Genomic_DNA"/>
</dbReference>
<feature type="domain" description="Multidrug resistance protein MdtA-like C-terminal permuted SH3" evidence="2">
    <location>
        <begin position="312"/>
        <end position="361"/>
    </location>
</feature>
<protein>
    <submittedName>
        <fullName evidence="3">Uncharacterized protein</fullName>
    </submittedName>
</protein>
<evidence type="ECO:0000259" key="1">
    <source>
        <dbReference type="Pfam" id="PF25954"/>
    </source>
</evidence>
<name>A0ABP8M110_9BACT</name>
<dbReference type="InterPro" id="IPR058627">
    <property type="entry name" value="MdtA-like_C"/>
</dbReference>
<dbReference type="Gene3D" id="2.40.420.20">
    <property type="match status" value="1"/>
</dbReference>
<dbReference type="Gene3D" id="2.40.30.170">
    <property type="match status" value="1"/>
</dbReference>
<gene>
    <name evidence="3" type="ORF">GCM10023091_28930</name>
</gene>
<organism evidence="3 4">
    <name type="scientific">Ravibacter arvi</name>
    <dbReference type="NCBI Taxonomy" id="2051041"/>
    <lineage>
        <taxon>Bacteria</taxon>
        <taxon>Pseudomonadati</taxon>
        <taxon>Bacteroidota</taxon>
        <taxon>Cytophagia</taxon>
        <taxon>Cytophagales</taxon>
        <taxon>Spirosomataceae</taxon>
        <taxon>Ravibacter</taxon>
    </lineage>
</organism>
<dbReference type="Gene3D" id="2.40.50.100">
    <property type="match status" value="1"/>
</dbReference>
<proteinExistence type="predicted"/>
<evidence type="ECO:0000259" key="2">
    <source>
        <dbReference type="Pfam" id="PF25967"/>
    </source>
</evidence>
<dbReference type="PANTHER" id="PTHR30469">
    <property type="entry name" value="MULTIDRUG RESISTANCE PROTEIN MDTA"/>
    <property type="match status" value="1"/>
</dbReference>
<feature type="domain" description="CusB-like beta-barrel" evidence="1">
    <location>
        <begin position="235"/>
        <end position="291"/>
    </location>
</feature>
<evidence type="ECO:0000313" key="4">
    <source>
        <dbReference type="Proteomes" id="UP001501508"/>
    </source>
</evidence>
<dbReference type="Pfam" id="PF25954">
    <property type="entry name" value="Beta-barrel_RND_2"/>
    <property type="match status" value="1"/>
</dbReference>
<dbReference type="Pfam" id="PF25967">
    <property type="entry name" value="RND-MFP_C"/>
    <property type="match status" value="1"/>
</dbReference>
<sequence length="366" mass="40194">MKKFYALALAGLGALVSCKKEPAGYKVTTKAVNEAVYASGEIMPGQYEVISAVSGERILKIMVAQGERVQKGQILAVLGQPSQDAQLDILGKQLRLARENASDSSAKSLELRQRAVLAREQYDHDLAEAQKYRELAAEKAVPAQEAENRAIRAQASLTEYKNLQYQYEALRADQKERVLSVSRQLAELRRLREVNVLTSSIDGKVFSIYYTEGSTAGAGDAILLTGTGDRFKLELLVDERDIARVKPGQKVFFETDAFEGRQFSAIVSKIVPVIQKENRSFKVEATVTDTGSFFPQSSVEANILIREQSNTLAIPTAFLQPGDSVWTAGADGRVIKRKMNAGVRSGQWTEIKSGLKAGDLVYEQAP</sequence>
<dbReference type="Proteomes" id="UP001501508">
    <property type="component" value="Unassembled WGS sequence"/>
</dbReference>
<evidence type="ECO:0000313" key="3">
    <source>
        <dbReference type="EMBL" id="GAA4442324.1"/>
    </source>
</evidence>
<comment type="caution">
    <text evidence="3">The sequence shown here is derived from an EMBL/GenBank/DDBJ whole genome shotgun (WGS) entry which is preliminary data.</text>
</comment>